<feature type="domain" description="4-oxalocrotonate tautomerase-like" evidence="2">
    <location>
        <begin position="13"/>
        <end position="69"/>
    </location>
</feature>
<dbReference type="AlphaFoldDB" id="D6X7H0"/>
<sequence>MVFQDRGRGRRMPFIEVKIYDRRLDEESERALIERLTQATVDVFGEDIRDQTWIALTAVPPRRWGLGGVPGQ</sequence>
<evidence type="ECO:0000259" key="2">
    <source>
        <dbReference type="Pfam" id="PF01361"/>
    </source>
</evidence>
<dbReference type="GO" id="GO:0016853">
    <property type="term" value="F:isomerase activity"/>
    <property type="evidence" value="ECO:0007669"/>
    <property type="project" value="UniProtKB-KW"/>
</dbReference>
<dbReference type="HOGENOM" id="CLU_148073_4_1_11"/>
<keyword evidence="4" id="KW-1185">Reference proteome</keyword>
<dbReference type="Gene3D" id="3.30.429.10">
    <property type="entry name" value="Macrophage Migration Inhibitory Factor"/>
    <property type="match status" value="1"/>
</dbReference>
<evidence type="ECO:0000313" key="3">
    <source>
        <dbReference type="EMBL" id="EFH32214.1"/>
    </source>
</evidence>
<organism evidence="3 4">
    <name type="scientific">Streptomyces pristinaespiralis (strain ATCC 25486 / DSM 40338 / CBS 914.69 / JCM 4507 / KCC S-0507 / NBRC 13074 / NRRL 2958 / 5647)</name>
    <dbReference type="NCBI Taxonomy" id="457429"/>
    <lineage>
        <taxon>Bacteria</taxon>
        <taxon>Bacillati</taxon>
        <taxon>Actinomycetota</taxon>
        <taxon>Actinomycetes</taxon>
        <taxon>Kitasatosporales</taxon>
        <taxon>Streptomycetaceae</taxon>
        <taxon>Streptomyces</taxon>
    </lineage>
</organism>
<dbReference type="InterPro" id="IPR014347">
    <property type="entry name" value="Tautomerase/MIF_sf"/>
</dbReference>
<gene>
    <name evidence="3" type="ORF">SSDG_07478</name>
</gene>
<reference evidence="4" key="2">
    <citation type="submission" date="2009-10" db="EMBL/GenBank/DDBJ databases">
        <title>The genome sequence of Streptomyces pristinaespiralis strain ATCC 25486.</title>
        <authorList>
            <consortium name="The Broad Institute Genome Sequencing Platform"/>
            <consortium name="Broad Institute Microbial Sequencing Center"/>
            <person name="Fischbach M."/>
            <person name="Godfrey P."/>
            <person name="Ward D."/>
            <person name="Young S."/>
            <person name="Zeng Q."/>
            <person name="Koehrsen M."/>
            <person name="Alvarado L."/>
            <person name="Berlin A.M."/>
            <person name="Bochicchio J."/>
            <person name="Borenstein D."/>
            <person name="Chapman S.B."/>
            <person name="Chen Z."/>
            <person name="Engels R."/>
            <person name="Freedman E."/>
            <person name="Gellesch M."/>
            <person name="Goldberg J."/>
            <person name="Griggs A."/>
            <person name="Gujja S."/>
            <person name="Heilman E.R."/>
            <person name="Heiman D.I."/>
            <person name="Hepburn T.A."/>
            <person name="Howarth C."/>
            <person name="Jen D."/>
            <person name="Larson L."/>
            <person name="Lewis B."/>
            <person name="Mehta T."/>
            <person name="Park D."/>
            <person name="Pearson M."/>
            <person name="Richards J."/>
            <person name="Roberts A."/>
            <person name="Saif S."/>
            <person name="Shea T.D."/>
            <person name="Shenoy N."/>
            <person name="Sisk P."/>
            <person name="Stolte C."/>
            <person name="Sykes S.N."/>
            <person name="Thomson T."/>
            <person name="Walk T."/>
            <person name="White J."/>
            <person name="Yandava C."/>
            <person name="Straight P."/>
            <person name="Clardy J."/>
            <person name="Hung D."/>
            <person name="Kolter R."/>
            <person name="Mekalanos J."/>
            <person name="Walker S."/>
            <person name="Walsh C.T."/>
            <person name="Wieland-Brown L.C."/>
            <person name="Haas B."/>
            <person name="Nusbaum C."/>
            <person name="Birren B."/>
        </authorList>
    </citation>
    <scope>NUCLEOTIDE SEQUENCE [LARGE SCALE GENOMIC DNA]</scope>
    <source>
        <strain evidence="4">ATCC 25486 / DSM 40338 / CBS 914.69 / JCM 4507 / NBRC 13074 / NRRL 2958 / 5647</strain>
    </source>
</reference>
<keyword evidence="1" id="KW-0413">Isomerase</keyword>
<accession>D6X7H0</accession>
<evidence type="ECO:0000313" key="4">
    <source>
        <dbReference type="Proteomes" id="UP000002805"/>
    </source>
</evidence>
<evidence type="ECO:0000256" key="1">
    <source>
        <dbReference type="ARBA" id="ARBA00023235"/>
    </source>
</evidence>
<dbReference type="InterPro" id="IPR004370">
    <property type="entry name" value="4-OT-like_dom"/>
</dbReference>
<protein>
    <submittedName>
        <fullName evidence="3">Predicted protein</fullName>
    </submittedName>
</protein>
<name>D6X7H0_STRE2</name>
<dbReference type="SUPFAM" id="SSF55331">
    <property type="entry name" value="Tautomerase/MIF"/>
    <property type="match status" value="1"/>
</dbReference>
<dbReference type="eggNOG" id="ENOG5030KV9">
    <property type="taxonomic scope" value="Bacteria"/>
</dbReference>
<proteinExistence type="predicted"/>
<dbReference type="Pfam" id="PF01361">
    <property type="entry name" value="Tautomerase"/>
    <property type="match status" value="1"/>
</dbReference>
<dbReference type="Proteomes" id="UP000002805">
    <property type="component" value="Chromosome"/>
</dbReference>
<reference evidence="4" key="1">
    <citation type="submission" date="2008-02" db="EMBL/GenBank/DDBJ databases">
        <authorList>
            <consortium name="The Broad Institute Genome Sequencing Platform"/>
            <person name="Fischbach M."/>
            <person name="Ward D."/>
            <person name="Young S."/>
            <person name="Jaffe D."/>
            <person name="Gnerre S."/>
            <person name="Berlin A."/>
            <person name="Heiman D."/>
            <person name="Hepburn T."/>
            <person name="Sykes S."/>
            <person name="Alvarado L."/>
            <person name="Kodira C.D."/>
            <person name="Straight P."/>
            <person name="Clardy J."/>
            <person name="Hung D."/>
            <person name="Kolter R."/>
            <person name="Mekalanos J."/>
            <person name="Walker S."/>
            <person name="Walsh C.T."/>
            <person name="Lander E."/>
            <person name="Galagan J."/>
            <person name="Nusbaum C."/>
            <person name="Birren B."/>
        </authorList>
    </citation>
    <scope>NUCLEOTIDE SEQUENCE [LARGE SCALE GENOMIC DNA]</scope>
    <source>
        <strain evidence="4">ATCC 25486 / DSM 40338 / CBS 914.69 / JCM 4507 / NBRC 13074 / NRRL 2958 / 5647</strain>
    </source>
</reference>
<dbReference type="EMBL" id="CM000950">
    <property type="protein sequence ID" value="EFH32214.1"/>
    <property type="molecule type" value="Genomic_DNA"/>
</dbReference>